<dbReference type="EMBL" id="LT670844">
    <property type="protein sequence ID" value="SHK13339.1"/>
    <property type="molecule type" value="Genomic_DNA"/>
</dbReference>
<keyword evidence="1" id="KW-1133">Transmembrane helix</keyword>
<evidence type="ECO:0000313" key="3">
    <source>
        <dbReference type="Proteomes" id="UP000189935"/>
    </source>
</evidence>
<dbReference type="AlphaFoldDB" id="A0A1M6PZG5"/>
<sequence length="52" mass="5807">MNDDSKERNREIAQNEAERQTVSDIRVSVWAIAVAVIIALAAIGWVILIRNS</sequence>
<keyword evidence="1" id="KW-0472">Membrane</keyword>
<reference evidence="2 3" key="1">
    <citation type="submission" date="2016-11" db="EMBL/GenBank/DDBJ databases">
        <authorList>
            <person name="Jaros S."/>
            <person name="Januszkiewicz K."/>
            <person name="Wedrychowicz H."/>
        </authorList>
    </citation>
    <scope>NUCLEOTIDE SEQUENCE [LARGE SCALE GENOMIC DNA]</scope>
    <source>
        <strain evidence="2 3">GAS499</strain>
    </source>
</reference>
<protein>
    <submittedName>
        <fullName evidence="2">Uncharacterized protein</fullName>
    </submittedName>
</protein>
<keyword evidence="1" id="KW-0812">Transmembrane</keyword>
<organism evidence="2 3">
    <name type="scientific">Bradyrhizobium lablabi</name>
    <dbReference type="NCBI Taxonomy" id="722472"/>
    <lineage>
        <taxon>Bacteria</taxon>
        <taxon>Pseudomonadati</taxon>
        <taxon>Pseudomonadota</taxon>
        <taxon>Alphaproteobacteria</taxon>
        <taxon>Hyphomicrobiales</taxon>
        <taxon>Nitrobacteraceae</taxon>
        <taxon>Bradyrhizobium</taxon>
    </lineage>
</organism>
<accession>A0A1M6PZG5</accession>
<evidence type="ECO:0000313" key="2">
    <source>
        <dbReference type="EMBL" id="SHK13339.1"/>
    </source>
</evidence>
<dbReference type="Proteomes" id="UP000189935">
    <property type="component" value="Chromosome I"/>
</dbReference>
<evidence type="ECO:0000256" key="1">
    <source>
        <dbReference type="SAM" id="Phobius"/>
    </source>
</evidence>
<name>A0A1M6PZG5_9BRAD</name>
<gene>
    <name evidence="2" type="ORF">SAMN05444159_2508</name>
</gene>
<dbReference type="RefSeq" id="WP_172842035.1">
    <property type="nucleotide sequence ID" value="NZ_LT670844.1"/>
</dbReference>
<feature type="transmembrane region" description="Helical" evidence="1">
    <location>
        <begin position="27"/>
        <end position="49"/>
    </location>
</feature>
<proteinExistence type="predicted"/>